<dbReference type="PROSITE" id="PS51642">
    <property type="entry name" value="HEMOPEXIN_2"/>
    <property type="match status" value="3"/>
</dbReference>
<dbReference type="FunFam" id="3.40.390.10:FF:000007">
    <property type="entry name" value="Collagenase 3"/>
    <property type="match status" value="1"/>
</dbReference>
<evidence type="ECO:0000313" key="24">
    <source>
        <dbReference type="EMBL" id="AFP02171.1"/>
    </source>
</evidence>
<feature type="disulfide bond" evidence="18">
    <location>
        <begin position="301"/>
        <end position="487"/>
    </location>
</feature>
<evidence type="ECO:0000256" key="22">
    <source>
        <dbReference type="SAM" id="SignalP"/>
    </source>
</evidence>
<keyword evidence="8" id="KW-0677">Repeat</keyword>
<dbReference type="Pfam" id="PF00045">
    <property type="entry name" value="Hemopexin"/>
    <property type="match status" value="3"/>
</dbReference>
<feature type="binding site" evidence="17">
    <location>
        <position position="184"/>
    </location>
    <ligand>
        <name>Zn(2+)</name>
        <dbReference type="ChEBI" id="CHEBI:29105"/>
        <label>1</label>
    </ligand>
</feature>
<evidence type="ECO:0000313" key="26">
    <source>
        <dbReference type="Proteomes" id="UP000314986"/>
    </source>
</evidence>
<evidence type="ECO:0000256" key="3">
    <source>
        <dbReference type="ARBA" id="ARBA00022525"/>
    </source>
</evidence>
<evidence type="ECO:0000256" key="12">
    <source>
        <dbReference type="ARBA" id="ARBA00023049"/>
    </source>
</evidence>
<name>V9KV80_CALMI</name>
<dbReference type="InterPro" id="IPR000585">
    <property type="entry name" value="Hemopexin-like_dom"/>
</dbReference>
<dbReference type="SUPFAM" id="SSF47090">
    <property type="entry name" value="PGBD-like"/>
    <property type="match status" value="1"/>
</dbReference>
<dbReference type="PROSITE" id="PS00546">
    <property type="entry name" value="CYSTEINE_SWITCH"/>
    <property type="match status" value="1"/>
</dbReference>
<evidence type="ECO:0000256" key="16">
    <source>
        <dbReference type="PIRSR" id="PIRSR001191-2"/>
    </source>
</evidence>
<dbReference type="CDD" id="cd04278">
    <property type="entry name" value="ZnMc_MMP"/>
    <property type="match status" value="1"/>
</dbReference>
<feature type="active site" evidence="15">
    <location>
        <position position="220"/>
    </location>
</feature>
<comment type="cofactor">
    <cofactor evidence="17">
        <name>Ca(2+)</name>
        <dbReference type="ChEBI" id="CHEBI:29108"/>
    </cofactor>
    <text evidence="17">Can bind about 5 Ca(2+) ions per subunit.</text>
</comment>
<organism evidence="24">
    <name type="scientific">Callorhinchus milii</name>
    <name type="common">Ghost shark</name>
    <dbReference type="NCBI Taxonomy" id="7868"/>
    <lineage>
        <taxon>Eukaryota</taxon>
        <taxon>Metazoa</taxon>
        <taxon>Chordata</taxon>
        <taxon>Craniata</taxon>
        <taxon>Vertebrata</taxon>
        <taxon>Chondrichthyes</taxon>
        <taxon>Holocephali</taxon>
        <taxon>Chimaeriformes</taxon>
        <taxon>Callorhinchidae</taxon>
        <taxon>Callorhinchus</taxon>
    </lineage>
</organism>
<comment type="cofactor">
    <cofactor evidence="17">
        <name>Zn(2+)</name>
        <dbReference type="ChEBI" id="CHEBI:29105"/>
    </cofactor>
    <text evidence="17">Binds 2 Zn(2+) ions per subunit.</text>
</comment>
<feature type="short sequence motif" description="Cysteine switch" evidence="19">
    <location>
        <begin position="91"/>
        <end position="98"/>
    </location>
</feature>
<feature type="binding site" evidence="17">
    <location>
        <position position="202"/>
    </location>
    <ligand>
        <name>Ca(2+)</name>
        <dbReference type="ChEBI" id="CHEBI:29108"/>
        <label>1</label>
    </ligand>
</feature>
<dbReference type="STRING" id="7868.ENSCMIP00000011646"/>
<feature type="binding site" evidence="17">
    <location>
        <position position="171"/>
    </location>
    <ligand>
        <name>Zn(2+)</name>
        <dbReference type="ChEBI" id="CHEBI:29105"/>
        <label>1</label>
    </ligand>
</feature>
<evidence type="ECO:0000256" key="11">
    <source>
        <dbReference type="ARBA" id="ARBA00022837"/>
    </source>
</evidence>
<dbReference type="InterPro" id="IPR002477">
    <property type="entry name" value="Peptidoglycan-bd-like"/>
</dbReference>
<proteinExistence type="evidence at transcript level"/>
<keyword evidence="26" id="KW-1185">Reference proteome</keyword>
<dbReference type="InterPro" id="IPR024079">
    <property type="entry name" value="MetalloPept_cat_dom_sf"/>
</dbReference>
<dbReference type="GO" id="GO:0031012">
    <property type="term" value="C:extracellular matrix"/>
    <property type="evidence" value="ECO:0007669"/>
    <property type="project" value="InterPro"/>
</dbReference>
<keyword evidence="3" id="KW-0964">Secreted</keyword>
<dbReference type="InterPro" id="IPR021190">
    <property type="entry name" value="Pept_M10A"/>
</dbReference>
<feature type="repeat" description="Hemopexin" evidence="20">
    <location>
        <begin position="347"/>
        <end position="393"/>
    </location>
</feature>
<feature type="repeat" description="Hemopexin" evidence="20">
    <location>
        <begin position="444"/>
        <end position="487"/>
    </location>
</feature>
<evidence type="ECO:0000256" key="10">
    <source>
        <dbReference type="ARBA" id="ARBA00022833"/>
    </source>
</evidence>
<feature type="chain" id="PRO_5044739579" evidence="22">
    <location>
        <begin position="27"/>
        <end position="488"/>
    </location>
</feature>
<dbReference type="EMBL" id="JW869653">
    <property type="protein sequence ID" value="AFP02171.1"/>
    <property type="molecule type" value="mRNA"/>
</dbReference>
<evidence type="ECO:0000256" key="7">
    <source>
        <dbReference type="ARBA" id="ARBA00022729"/>
    </source>
</evidence>
<evidence type="ECO:0000256" key="6">
    <source>
        <dbReference type="ARBA" id="ARBA00022723"/>
    </source>
</evidence>
<keyword evidence="13" id="KW-0865">Zymogen</keyword>
<evidence type="ECO:0000256" key="17">
    <source>
        <dbReference type="PIRSR" id="PIRSR621190-2"/>
    </source>
</evidence>
<dbReference type="InterPro" id="IPR036365">
    <property type="entry name" value="PGBD-like_sf"/>
</dbReference>
<keyword evidence="9" id="KW-0378">Hydrolase</keyword>
<evidence type="ECO:0000256" key="9">
    <source>
        <dbReference type="ARBA" id="ARBA00022801"/>
    </source>
</evidence>
<dbReference type="PANTHER" id="PTHR10201">
    <property type="entry name" value="MATRIX METALLOPROTEINASE"/>
    <property type="match status" value="1"/>
</dbReference>
<evidence type="ECO:0000256" key="1">
    <source>
        <dbReference type="ARBA" id="ARBA00004498"/>
    </source>
</evidence>
<feature type="binding site" evidence="16">
    <location>
        <position position="223"/>
    </location>
    <ligand>
        <name>Zn(2+)</name>
        <dbReference type="ChEBI" id="CHEBI:29105"/>
        <label>2</label>
        <note>catalytic</note>
    </ligand>
</feature>
<feature type="binding site" evidence="17">
    <location>
        <position position="351"/>
    </location>
    <ligand>
        <name>Ca(2+)</name>
        <dbReference type="ChEBI" id="CHEBI:29108"/>
        <label>4</label>
    </ligand>
</feature>
<dbReference type="InterPro" id="IPR021158">
    <property type="entry name" value="Pept_M10A_Zn_BS"/>
</dbReference>
<dbReference type="InterPro" id="IPR018487">
    <property type="entry name" value="Hemopexin-like_repeat"/>
</dbReference>
<evidence type="ECO:0000256" key="20">
    <source>
        <dbReference type="PROSITE-ProRule" id="PRU01011"/>
    </source>
</evidence>
<dbReference type="InterPro" id="IPR006026">
    <property type="entry name" value="Peptidase_Metallo"/>
</dbReference>
<dbReference type="Gene3D" id="3.40.390.10">
    <property type="entry name" value="Collagenase (Catalytic Domain)"/>
    <property type="match status" value="1"/>
</dbReference>
<feature type="binding site" evidence="17">
    <location>
        <position position="177"/>
    </location>
    <ligand>
        <name>Ca(2+)</name>
        <dbReference type="ChEBI" id="CHEBI:29108"/>
        <label>3</label>
    </ligand>
</feature>
<dbReference type="GO" id="GO:0006508">
    <property type="term" value="P:proteolysis"/>
    <property type="evidence" value="ECO:0007669"/>
    <property type="project" value="UniProtKB-KW"/>
</dbReference>
<comment type="subcellular location">
    <subcellularLocation>
        <location evidence="1">Secreted</location>
        <location evidence="1">Extracellular space</location>
        <location evidence="1">Extracellular matrix</location>
    </subcellularLocation>
</comment>
<dbReference type="Proteomes" id="UP000314986">
    <property type="component" value="Unassembled WGS sequence"/>
</dbReference>
<evidence type="ECO:0000256" key="8">
    <source>
        <dbReference type="ARBA" id="ARBA00022737"/>
    </source>
</evidence>
<feature type="domain" description="Peptidase metallopeptidase" evidence="23">
    <location>
        <begin position="106"/>
        <end position="265"/>
    </location>
</feature>
<evidence type="ECO:0000256" key="18">
    <source>
        <dbReference type="PIRSR" id="PIRSR621190-3"/>
    </source>
</evidence>
<sequence>MRLLKPPALLVLLSAVLCLTFPQVIAREQFTGKEWSRCRDYLQKFYNLSTSEHSSSRSGVLKLKIREMQNFFGLQVTGRLNQQTLDMMGQPRCGYPDVNEYSFFPGRPSWPSNTISYRILKYTPDLRREEVDQVISMAFQVWSDVTPLRFVRQTSGQADIMIIFAAGYHGDNAPFDGSGRTLAHAYGPGRGIGGDAHFDEDEQWTLSRYGINLFLVAAHEFGHSLGLGHSNVRSALMFPTYQYVETNGFKLSYDDIQGIQTLYGAQTNGGSRTTRPTKPPSPTKPPRNTKPNRPTKTPDKCDPNLSFDAITSLRGELWFFTNGIFWRKQPRRQDVSSVSISYLIPNIPSIDAAVEFQNEDVILLFRGSQYWKIRGFQMLPGFPRNILSFGFPRSVSQIDAALYIKEEKKALFFVGEQYWSYDVTANRMDPDYPKSIEDDFPGISNDVDSAFEMDGYFYFSNGATQFKYNNKNKMVTQVFKTNSWLNCK</sequence>
<dbReference type="Pfam" id="PF01471">
    <property type="entry name" value="PG_binding_1"/>
    <property type="match status" value="1"/>
</dbReference>
<feature type="binding site" evidence="17">
    <location>
        <position position="169"/>
    </location>
    <ligand>
        <name>Zn(2+)</name>
        <dbReference type="ChEBI" id="CHEBI:29105"/>
        <label>1</label>
    </ligand>
</feature>
<evidence type="ECO:0000256" key="19">
    <source>
        <dbReference type="PIRSR" id="PIRSR621190-5"/>
    </source>
</evidence>
<dbReference type="Ensembl" id="ENSCMIT00000011930.1">
    <property type="protein sequence ID" value="ENSCMIP00000011646.1"/>
    <property type="gene ID" value="ENSCMIG00000006035.1"/>
</dbReference>
<feature type="binding site" evidence="17">
    <location>
        <position position="353"/>
    </location>
    <ligand>
        <name>Ca(2+)</name>
        <dbReference type="ChEBI" id="CHEBI:29108"/>
        <label>5</label>
    </ligand>
</feature>
<evidence type="ECO:0000256" key="5">
    <source>
        <dbReference type="ARBA" id="ARBA00022670"/>
    </source>
</evidence>
<dbReference type="CDD" id="cd00094">
    <property type="entry name" value="HX"/>
    <property type="match status" value="1"/>
</dbReference>
<feature type="binding site" evidence="16">
    <location>
        <position position="229"/>
    </location>
    <ligand>
        <name>Zn(2+)</name>
        <dbReference type="ChEBI" id="CHEBI:29105"/>
        <label>2</label>
        <note>catalytic</note>
    </ligand>
</feature>
<feature type="binding site" evidence="17">
    <location>
        <position position="310"/>
    </location>
    <ligand>
        <name>Ca(2+)</name>
        <dbReference type="ChEBI" id="CHEBI:29108"/>
        <label>5</label>
    </ligand>
</feature>
<dbReference type="Pfam" id="PF00413">
    <property type="entry name" value="Peptidase_M10"/>
    <property type="match status" value="1"/>
</dbReference>
<dbReference type="SUPFAM" id="SSF55486">
    <property type="entry name" value="Metalloproteases ('zincins'), catalytic domain"/>
    <property type="match status" value="1"/>
</dbReference>
<feature type="binding site" evidence="17">
    <location>
        <position position="193"/>
    </location>
    <ligand>
        <name>Ca(2+)</name>
        <dbReference type="ChEBI" id="CHEBI:29108"/>
        <label>2</label>
    </ligand>
</feature>
<dbReference type="SMART" id="SM00235">
    <property type="entry name" value="ZnMc"/>
    <property type="match status" value="1"/>
</dbReference>
<feature type="binding site" evidence="17">
    <location>
        <position position="159"/>
    </location>
    <ligand>
        <name>Ca(2+)</name>
        <dbReference type="ChEBI" id="CHEBI:29108"/>
        <label>2</label>
    </ligand>
</feature>
<evidence type="ECO:0000256" key="13">
    <source>
        <dbReference type="ARBA" id="ARBA00023145"/>
    </source>
</evidence>
<dbReference type="FunFam" id="2.110.10.10:FF:000002">
    <property type="entry name" value="Matrix metallopeptidase 3"/>
    <property type="match status" value="1"/>
</dbReference>
<keyword evidence="6 16" id="KW-0479">Metal-binding</keyword>
<keyword evidence="7 22" id="KW-0732">Signal</keyword>
<protein>
    <submittedName>
        <fullName evidence="24">Matrix metalloproteinase-18-like protein</fullName>
    </submittedName>
    <submittedName>
        <fullName evidence="25">Stromelysin-2-like</fullName>
    </submittedName>
</protein>
<feature type="binding site" evidence="17">
    <location>
        <position position="308"/>
    </location>
    <ligand>
        <name>Ca(2+)</name>
        <dbReference type="ChEBI" id="CHEBI:29108"/>
        <label>4</label>
    </ligand>
</feature>
<feature type="binding site" evidence="17">
    <location>
        <position position="195"/>
    </location>
    <ligand>
        <name>Ca(2+)</name>
        <dbReference type="ChEBI" id="CHEBI:29108"/>
        <label>2</label>
    </ligand>
</feature>
<feature type="binding site" evidence="17">
    <location>
        <position position="125"/>
    </location>
    <ligand>
        <name>Ca(2+)</name>
        <dbReference type="ChEBI" id="CHEBI:29108"/>
        <label>1</label>
    </ligand>
</feature>
<feature type="binding site" evidence="17">
    <location>
        <position position="401"/>
    </location>
    <ligand>
        <name>Ca(2+)</name>
        <dbReference type="ChEBI" id="CHEBI:29108"/>
        <label>5</label>
    </ligand>
</feature>
<keyword evidence="11 17" id="KW-0106">Calcium</keyword>
<dbReference type="GO" id="GO:0030198">
    <property type="term" value="P:extracellular matrix organization"/>
    <property type="evidence" value="ECO:0007669"/>
    <property type="project" value="TreeGrafter"/>
</dbReference>
<dbReference type="MEROPS" id="M10.019"/>
<evidence type="ECO:0000256" key="15">
    <source>
        <dbReference type="PIRSR" id="PIRSR001191-1"/>
    </source>
</evidence>
<feature type="binding site" description="in inhibited form" evidence="17">
    <location>
        <position position="93"/>
    </location>
    <ligand>
        <name>Zn(2+)</name>
        <dbReference type="ChEBI" id="CHEBI:29105"/>
        <label>2</label>
        <note>catalytic</note>
    </ligand>
</feature>
<dbReference type="GeneTree" id="ENSGT00940000165562"/>
<dbReference type="SMART" id="SM00120">
    <property type="entry name" value="HX"/>
    <property type="match status" value="4"/>
</dbReference>
<feature type="repeat" description="Hemopexin" evidence="20">
    <location>
        <begin position="395"/>
        <end position="443"/>
    </location>
</feature>
<evidence type="ECO:0000313" key="25">
    <source>
        <dbReference type="Ensembl" id="ENSCMIP00000011646.1"/>
    </source>
</evidence>
<comment type="similarity">
    <text evidence="2">Belongs to the peptidase M10A family.</text>
</comment>
<evidence type="ECO:0000256" key="4">
    <source>
        <dbReference type="ARBA" id="ARBA00022530"/>
    </source>
</evidence>
<accession>V9KV80</accession>
<dbReference type="OMA" id="YYWRKSS"/>
<reference evidence="24 26" key="3">
    <citation type="journal article" date="2014" name="Nature">
        <title>Elephant shark genome provides unique insights into gnathostome evolution.</title>
        <authorList>
            <consortium name="International Elephant Shark Genome Sequencing Consortium"/>
            <person name="Venkatesh B."/>
            <person name="Lee A.P."/>
            <person name="Ravi V."/>
            <person name="Maurya A.K."/>
            <person name="Lian M.M."/>
            <person name="Swann J.B."/>
            <person name="Ohta Y."/>
            <person name="Flajnik M.F."/>
            <person name="Sutoh Y."/>
            <person name="Kasahara M."/>
            <person name="Hoon S."/>
            <person name="Gangu V."/>
            <person name="Roy S.W."/>
            <person name="Irimia M."/>
            <person name="Korzh V."/>
            <person name="Kondrychyn I."/>
            <person name="Lim Z.W."/>
            <person name="Tay B.H."/>
            <person name="Tohari S."/>
            <person name="Kong K.W."/>
            <person name="Ho S."/>
            <person name="Lorente-Galdos B."/>
            <person name="Quilez J."/>
            <person name="Marques-Bonet T."/>
            <person name="Raney B.J."/>
            <person name="Ingham P.W."/>
            <person name="Tay A."/>
            <person name="Hillier L.W."/>
            <person name="Minx P."/>
            <person name="Boehm T."/>
            <person name="Wilson R.K."/>
            <person name="Brenner S."/>
            <person name="Warren W.C."/>
        </authorList>
    </citation>
    <scope>NUCLEOTIDE SEQUENCE</scope>
    <source>
        <tissue evidence="24">Ovary</tissue>
    </source>
</reference>
<dbReference type="GO" id="GO:0030574">
    <property type="term" value="P:collagen catabolic process"/>
    <property type="evidence" value="ECO:0007669"/>
    <property type="project" value="TreeGrafter"/>
</dbReference>
<feature type="region of interest" description="Disordered" evidence="21">
    <location>
        <begin position="264"/>
        <end position="301"/>
    </location>
</feature>
<dbReference type="PIRSF" id="PIRSF001191">
    <property type="entry name" value="Peptidase_M10A_matrix"/>
    <property type="match status" value="1"/>
</dbReference>
<dbReference type="GO" id="GO:0004222">
    <property type="term" value="F:metalloendopeptidase activity"/>
    <property type="evidence" value="ECO:0007669"/>
    <property type="project" value="InterPro"/>
</dbReference>
<dbReference type="GeneID" id="103177428"/>
<keyword evidence="10 16" id="KW-0862">Zinc</keyword>
<evidence type="ECO:0000259" key="23">
    <source>
        <dbReference type="SMART" id="SM00235"/>
    </source>
</evidence>
<dbReference type="KEGG" id="cmk:103177428"/>
<dbReference type="AlphaFoldDB" id="V9KV80"/>
<feature type="binding site" evidence="17">
    <location>
        <position position="237"/>
    </location>
    <ligand>
        <name>Zn(2+)</name>
        <dbReference type="ChEBI" id="CHEBI:29105"/>
        <label>2</label>
        <note>catalytic</note>
    </ligand>
</feature>
<dbReference type="SUPFAM" id="SSF50923">
    <property type="entry name" value="Hemopexin-like domain"/>
    <property type="match status" value="1"/>
</dbReference>
<dbReference type="PANTHER" id="PTHR10201:SF291">
    <property type="entry name" value="MATRIX METALLOPROTEINASE 1, ISOFORM C-RELATED"/>
    <property type="match status" value="1"/>
</dbReference>
<gene>
    <name evidence="25" type="primary">LOC103177428</name>
</gene>
<feature type="binding site" evidence="17">
    <location>
        <position position="176"/>
    </location>
    <ligand>
        <name>Ca(2+)</name>
        <dbReference type="ChEBI" id="CHEBI:29108"/>
        <label>3</label>
    </ligand>
</feature>
<dbReference type="OrthoDB" id="406838at2759"/>
<dbReference type="InterPro" id="IPR001818">
    <property type="entry name" value="Pept_M10_metallopeptidase"/>
</dbReference>
<feature type="binding site" evidence="17">
    <location>
        <position position="202"/>
    </location>
    <ligand>
        <name>Ca(2+)</name>
        <dbReference type="ChEBI" id="CHEBI:29108"/>
        <label>3</label>
    </ligand>
</feature>
<feature type="signal peptide" evidence="22">
    <location>
        <begin position="1"/>
        <end position="26"/>
    </location>
</feature>
<evidence type="ECO:0000256" key="2">
    <source>
        <dbReference type="ARBA" id="ARBA00010370"/>
    </source>
</evidence>
<dbReference type="PRINTS" id="PR00138">
    <property type="entry name" value="MATRIXIN"/>
</dbReference>
<dbReference type="InterPro" id="IPR033739">
    <property type="entry name" value="M10A_MMP"/>
</dbReference>
<evidence type="ECO:0000256" key="21">
    <source>
        <dbReference type="SAM" id="MobiDB-lite"/>
    </source>
</evidence>
<dbReference type="InterPro" id="IPR036375">
    <property type="entry name" value="Hemopexin-like_dom_sf"/>
</dbReference>
<reference evidence="25" key="4">
    <citation type="submission" date="2025-05" db="UniProtKB">
        <authorList>
            <consortium name="Ensembl"/>
        </authorList>
    </citation>
    <scope>IDENTIFICATION</scope>
</reference>
<evidence type="ECO:0000256" key="14">
    <source>
        <dbReference type="ARBA" id="ARBA00023157"/>
    </source>
</evidence>
<keyword evidence="4" id="KW-0272">Extracellular matrix</keyword>
<feature type="binding site" evidence="17">
    <location>
        <position position="448"/>
    </location>
    <ligand>
        <name>Ca(2+)</name>
        <dbReference type="ChEBI" id="CHEBI:29108"/>
        <label>4</label>
    </ligand>
</feature>
<feature type="binding site" evidence="16">
    <location>
        <position position="219"/>
    </location>
    <ligand>
        <name>Zn(2+)</name>
        <dbReference type="ChEBI" id="CHEBI:29105"/>
        <label>2</label>
        <note>catalytic</note>
    </ligand>
</feature>
<reference evidence="26" key="2">
    <citation type="journal article" date="2007" name="PLoS Biol.">
        <title>Survey sequencing and comparative analysis of the elephant shark (Callorhinchus milii) genome.</title>
        <authorList>
            <person name="Venkatesh B."/>
            <person name="Kirkness E.F."/>
            <person name="Loh Y.H."/>
            <person name="Halpern A.L."/>
            <person name="Lee A.P."/>
            <person name="Johnson J."/>
            <person name="Dandona N."/>
            <person name="Viswanathan L.D."/>
            <person name="Tay A."/>
            <person name="Venter J.C."/>
            <person name="Strausberg R.L."/>
            <person name="Brenner S."/>
        </authorList>
    </citation>
    <scope>NUCLEOTIDE SEQUENCE [LARGE SCALE GENOMIC DNA]</scope>
</reference>
<reference evidence="26" key="1">
    <citation type="journal article" date="2006" name="Science">
        <title>Ancient noncoding elements conserved in the human genome.</title>
        <authorList>
            <person name="Venkatesh B."/>
            <person name="Kirkness E.F."/>
            <person name="Loh Y.H."/>
            <person name="Halpern A.L."/>
            <person name="Lee A.P."/>
            <person name="Johnson J."/>
            <person name="Dandona N."/>
            <person name="Viswanathan L.D."/>
            <person name="Tay A."/>
            <person name="Venter J.C."/>
            <person name="Strausberg R.L."/>
            <person name="Brenner S."/>
        </authorList>
    </citation>
    <scope>NUCLEOTIDE SEQUENCE [LARGE SCALE GENOMIC DNA]</scope>
</reference>
<keyword evidence="12" id="KW-0482">Metalloprotease</keyword>
<keyword evidence="5" id="KW-0645">Protease</keyword>
<feature type="binding site" evidence="17">
    <location>
        <position position="199"/>
    </location>
    <ligand>
        <name>Ca(2+)</name>
        <dbReference type="ChEBI" id="CHEBI:29108"/>
        <label>3</label>
    </ligand>
</feature>
<dbReference type="GO" id="GO:0008270">
    <property type="term" value="F:zinc ion binding"/>
    <property type="evidence" value="ECO:0007669"/>
    <property type="project" value="InterPro"/>
</dbReference>
<keyword evidence="14 18" id="KW-1015">Disulfide bond</keyword>
<feature type="binding site" evidence="17">
    <location>
        <position position="197"/>
    </location>
    <ligand>
        <name>Zn(2+)</name>
        <dbReference type="ChEBI" id="CHEBI:29105"/>
        <label>1</label>
    </ligand>
</feature>
<dbReference type="Gene3D" id="2.110.10.10">
    <property type="entry name" value="Hemopexin-like domain"/>
    <property type="match status" value="1"/>
</dbReference>